<evidence type="ECO:0000313" key="2">
    <source>
        <dbReference type="Proteomes" id="UP000800038"/>
    </source>
</evidence>
<name>A0A6A5SIV5_9PLEO</name>
<dbReference type="EMBL" id="ML976084">
    <property type="protein sequence ID" value="KAF1939329.1"/>
    <property type="molecule type" value="Genomic_DNA"/>
</dbReference>
<protein>
    <submittedName>
        <fullName evidence="1">Uncharacterized protein</fullName>
    </submittedName>
</protein>
<sequence length="94" mass="9783">MPGRPSLPAPRFGSVRPCWLPRLRVVSQTGTATFGGGRSRGGNGIARPFSTSGSGSYCKAVLAASFAHVACDVWWVFGSGGRSGYARPSFTVCS</sequence>
<feature type="non-terminal residue" evidence="1">
    <location>
        <position position="94"/>
    </location>
</feature>
<gene>
    <name evidence="1" type="ORF">EJ02DRAFT_457088</name>
</gene>
<organism evidence="1 2">
    <name type="scientific">Clathrospora elynae</name>
    <dbReference type="NCBI Taxonomy" id="706981"/>
    <lineage>
        <taxon>Eukaryota</taxon>
        <taxon>Fungi</taxon>
        <taxon>Dikarya</taxon>
        <taxon>Ascomycota</taxon>
        <taxon>Pezizomycotina</taxon>
        <taxon>Dothideomycetes</taxon>
        <taxon>Pleosporomycetidae</taxon>
        <taxon>Pleosporales</taxon>
        <taxon>Diademaceae</taxon>
        <taxon>Clathrospora</taxon>
    </lineage>
</organism>
<proteinExistence type="predicted"/>
<dbReference type="AlphaFoldDB" id="A0A6A5SIV5"/>
<accession>A0A6A5SIV5</accession>
<evidence type="ECO:0000313" key="1">
    <source>
        <dbReference type="EMBL" id="KAF1939329.1"/>
    </source>
</evidence>
<keyword evidence="2" id="KW-1185">Reference proteome</keyword>
<reference evidence="1" key="1">
    <citation type="journal article" date="2020" name="Stud. Mycol.">
        <title>101 Dothideomycetes genomes: a test case for predicting lifestyles and emergence of pathogens.</title>
        <authorList>
            <person name="Haridas S."/>
            <person name="Albert R."/>
            <person name="Binder M."/>
            <person name="Bloem J."/>
            <person name="Labutti K."/>
            <person name="Salamov A."/>
            <person name="Andreopoulos B."/>
            <person name="Baker S."/>
            <person name="Barry K."/>
            <person name="Bills G."/>
            <person name="Bluhm B."/>
            <person name="Cannon C."/>
            <person name="Castanera R."/>
            <person name="Culley D."/>
            <person name="Daum C."/>
            <person name="Ezra D."/>
            <person name="Gonzalez J."/>
            <person name="Henrissat B."/>
            <person name="Kuo A."/>
            <person name="Liang C."/>
            <person name="Lipzen A."/>
            <person name="Lutzoni F."/>
            <person name="Magnuson J."/>
            <person name="Mondo S."/>
            <person name="Nolan M."/>
            <person name="Ohm R."/>
            <person name="Pangilinan J."/>
            <person name="Park H.-J."/>
            <person name="Ramirez L."/>
            <person name="Alfaro M."/>
            <person name="Sun H."/>
            <person name="Tritt A."/>
            <person name="Yoshinaga Y."/>
            <person name="Zwiers L.-H."/>
            <person name="Turgeon B."/>
            <person name="Goodwin S."/>
            <person name="Spatafora J."/>
            <person name="Crous P."/>
            <person name="Grigoriev I."/>
        </authorList>
    </citation>
    <scope>NUCLEOTIDE SEQUENCE</scope>
    <source>
        <strain evidence="1">CBS 161.51</strain>
    </source>
</reference>
<dbReference type="Proteomes" id="UP000800038">
    <property type="component" value="Unassembled WGS sequence"/>
</dbReference>